<dbReference type="RefSeq" id="WP_184066500.1">
    <property type="nucleotide sequence ID" value="NZ_JACHNZ010000010.1"/>
</dbReference>
<keyword evidence="4 6" id="KW-1133">Transmembrane helix</keyword>
<dbReference type="GO" id="GO:0005886">
    <property type="term" value="C:plasma membrane"/>
    <property type="evidence" value="ECO:0007669"/>
    <property type="project" value="TreeGrafter"/>
</dbReference>
<feature type="transmembrane region" description="Helical" evidence="6">
    <location>
        <begin position="36"/>
        <end position="54"/>
    </location>
</feature>
<dbReference type="PANTHER" id="PTHR38459">
    <property type="entry name" value="PROPHAGE BACTOPRENOL-LINKED GLUCOSE TRANSLOCASE HOMOLOG"/>
    <property type="match status" value="1"/>
</dbReference>
<comment type="caution">
    <text evidence="8">The sequence shown here is derived from an EMBL/GenBank/DDBJ whole genome shotgun (WGS) entry which is preliminary data.</text>
</comment>
<evidence type="ECO:0000256" key="1">
    <source>
        <dbReference type="ARBA" id="ARBA00004141"/>
    </source>
</evidence>
<dbReference type="EMBL" id="JACHNZ010000010">
    <property type="protein sequence ID" value="MBB4631569.1"/>
    <property type="molecule type" value="Genomic_DNA"/>
</dbReference>
<dbReference type="GO" id="GO:0000271">
    <property type="term" value="P:polysaccharide biosynthetic process"/>
    <property type="evidence" value="ECO:0007669"/>
    <property type="project" value="InterPro"/>
</dbReference>
<comment type="similarity">
    <text evidence="2">Belongs to the GtrA family.</text>
</comment>
<keyword evidence="5 6" id="KW-0472">Membrane</keyword>
<comment type="subcellular location">
    <subcellularLocation>
        <location evidence="1">Membrane</location>
        <topology evidence="1">Multi-pass membrane protein</topology>
    </subcellularLocation>
</comment>
<reference evidence="8 9" key="1">
    <citation type="submission" date="2020-08" db="EMBL/GenBank/DDBJ databases">
        <title>Genomic Encyclopedia of Type Strains, Phase IV (KMG-IV): sequencing the most valuable type-strain genomes for metagenomic binning, comparative biology and taxonomic classification.</title>
        <authorList>
            <person name="Goeker M."/>
        </authorList>
    </citation>
    <scope>NUCLEOTIDE SEQUENCE [LARGE SCALE GENOMIC DNA]</scope>
    <source>
        <strain evidence="8 9">DSM 17328</strain>
    </source>
</reference>
<feature type="domain" description="GtrA/DPMS transmembrane" evidence="7">
    <location>
        <begin position="11"/>
        <end position="123"/>
    </location>
</feature>
<feature type="transmembrane region" description="Helical" evidence="6">
    <location>
        <begin position="74"/>
        <end position="97"/>
    </location>
</feature>
<dbReference type="Proteomes" id="UP000566324">
    <property type="component" value="Unassembled WGS sequence"/>
</dbReference>
<dbReference type="Pfam" id="PF04138">
    <property type="entry name" value="GtrA_DPMS_TM"/>
    <property type="match status" value="1"/>
</dbReference>
<proteinExistence type="inferred from homology"/>
<protein>
    <submittedName>
        <fullName evidence="8">Putative flippase GtrA</fullName>
    </submittedName>
</protein>
<evidence type="ECO:0000313" key="9">
    <source>
        <dbReference type="Proteomes" id="UP000566324"/>
    </source>
</evidence>
<keyword evidence="9" id="KW-1185">Reference proteome</keyword>
<accession>A0A7W7B055</accession>
<evidence type="ECO:0000313" key="8">
    <source>
        <dbReference type="EMBL" id="MBB4631569.1"/>
    </source>
</evidence>
<dbReference type="InterPro" id="IPR007267">
    <property type="entry name" value="GtrA_DPMS_TM"/>
</dbReference>
<dbReference type="PANTHER" id="PTHR38459:SF1">
    <property type="entry name" value="PROPHAGE BACTOPRENOL-LINKED GLUCOSE TRANSLOCASE HOMOLOG"/>
    <property type="match status" value="1"/>
</dbReference>
<evidence type="ECO:0000256" key="3">
    <source>
        <dbReference type="ARBA" id="ARBA00022692"/>
    </source>
</evidence>
<feature type="transmembrane region" description="Helical" evidence="6">
    <location>
        <begin position="103"/>
        <end position="124"/>
    </location>
</feature>
<evidence type="ECO:0000259" key="7">
    <source>
        <dbReference type="Pfam" id="PF04138"/>
    </source>
</evidence>
<dbReference type="AlphaFoldDB" id="A0A7W7B055"/>
<dbReference type="InterPro" id="IPR051401">
    <property type="entry name" value="GtrA_CellWall_Glycosyl"/>
</dbReference>
<evidence type="ECO:0000256" key="6">
    <source>
        <dbReference type="SAM" id="Phobius"/>
    </source>
</evidence>
<evidence type="ECO:0000256" key="2">
    <source>
        <dbReference type="ARBA" id="ARBA00009399"/>
    </source>
</evidence>
<keyword evidence="3 6" id="KW-0812">Transmembrane</keyword>
<evidence type="ECO:0000256" key="5">
    <source>
        <dbReference type="ARBA" id="ARBA00023136"/>
    </source>
</evidence>
<evidence type="ECO:0000256" key="4">
    <source>
        <dbReference type="ARBA" id="ARBA00022989"/>
    </source>
</evidence>
<sequence length="125" mass="13194">MKARLREGAAFLAIGAAAFVLGAVSLEALVRAGVSPYAAQVPALSLAIFTTWLGNRRWTFRVDAPPTWREFLRYVGASLGGVAVNAATFSALTYAGLPTTPAFAAATIAAMGFNFLSYKFAVFAR</sequence>
<gene>
    <name evidence="8" type="ORF">GGQ98_001181</name>
</gene>
<organism evidence="8 9">
    <name type="scientific">Sphingosinicella soli</name>
    <dbReference type="NCBI Taxonomy" id="333708"/>
    <lineage>
        <taxon>Bacteria</taxon>
        <taxon>Pseudomonadati</taxon>
        <taxon>Pseudomonadota</taxon>
        <taxon>Alphaproteobacteria</taxon>
        <taxon>Sphingomonadales</taxon>
        <taxon>Sphingosinicellaceae</taxon>
        <taxon>Sphingosinicella</taxon>
    </lineage>
</organism>
<name>A0A7W7B055_9SPHN</name>